<protein>
    <recommendedName>
        <fullName evidence="5">LppX_LprAFG lipoprotein</fullName>
    </recommendedName>
</protein>
<gene>
    <name evidence="3" type="ORF">GLX25_15765</name>
</gene>
<accession>A0A7C9HJD8</accession>
<evidence type="ECO:0008006" key="5">
    <source>
        <dbReference type="Google" id="ProtNLM"/>
    </source>
</evidence>
<dbReference type="PROSITE" id="PS51257">
    <property type="entry name" value="PROKAR_LIPOPROTEIN"/>
    <property type="match status" value="1"/>
</dbReference>
<evidence type="ECO:0000256" key="2">
    <source>
        <dbReference type="SAM" id="SignalP"/>
    </source>
</evidence>
<dbReference type="OrthoDB" id="9151379at2"/>
<dbReference type="AlphaFoldDB" id="A0A7C9HJD8"/>
<feature type="region of interest" description="Disordered" evidence="1">
    <location>
        <begin position="31"/>
        <end position="55"/>
    </location>
</feature>
<proteinExistence type="predicted"/>
<keyword evidence="2" id="KW-0732">Signal</keyword>
<evidence type="ECO:0000313" key="4">
    <source>
        <dbReference type="Proteomes" id="UP000480122"/>
    </source>
</evidence>
<dbReference type="Proteomes" id="UP000480122">
    <property type="component" value="Unassembled WGS sequence"/>
</dbReference>
<evidence type="ECO:0000313" key="3">
    <source>
        <dbReference type="EMBL" id="MUN08566.1"/>
    </source>
</evidence>
<name>A0A7C9HJD8_9MICO</name>
<organism evidence="3 4">
    <name type="scientific">Agromyces luteolus</name>
    <dbReference type="NCBI Taxonomy" id="88373"/>
    <lineage>
        <taxon>Bacteria</taxon>
        <taxon>Bacillati</taxon>
        <taxon>Actinomycetota</taxon>
        <taxon>Actinomycetes</taxon>
        <taxon>Micrococcales</taxon>
        <taxon>Microbacteriaceae</taxon>
        <taxon>Agromyces</taxon>
    </lineage>
</organism>
<evidence type="ECO:0000256" key="1">
    <source>
        <dbReference type="SAM" id="MobiDB-lite"/>
    </source>
</evidence>
<dbReference type="EMBL" id="WODA01000025">
    <property type="protein sequence ID" value="MUN08566.1"/>
    <property type="molecule type" value="Genomic_DNA"/>
</dbReference>
<feature type="signal peptide" evidence="2">
    <location>
        <begin position="1"/>
        <end position="27"/>
    </location>
</feature>
<keyword evidence="4" id="KW-1185">Reference proteome</keyword>
<sequence>MRARKVHRIATIAAVTAVAAAATGCSAGSVDAGAGSGAGGSASSGLPVGDQPVDLDPARFSPDIDNPYWPMTPGTRWTYREAGADGTDLVVTVIATSQTKRIANGITARVVRDTVRDGADIIEDTFDWYAQDDAGAVWYLGEETAEFEDGAITSRSGSFEAGVDGALPGILIPADPQPGMAYRQEYYRGEAEDNGEVLSVHAKAEAPIGAFDDVLLTWDTITIEPDVAELKFYAPGVGPVLALDASGGAGREELVRIDTVPDGAGTGPLGSPD</sequence>
<reference evidence="3 4" key="1">
    <citation type="submission" date="2019-11" db="EMBL/GenBank/DDBJ databases">
        <title>Agromyces kandeliae sp. nov., isolated from mangrove soil.</title>
        <authorList>
            <person name="Wang R."/>
        </authorList>
    </citation>
    <scope>NUCLEOTIDE SEQUENCE [LARGE SCALE GENOMIC DNA]</scope>
    <source>
        <strain evidence="3 4">JCM 11431</strain>
    </source>
</reference>
<comment type="caution">
    <text evidence="3">The sequence shown here is derived from an EMBL/GenBank/DDBJ whole genome shotgun (WGS) entry which is preliminary data.</text>
</comment>
<dbReference type="RefSeq" id="WP_155843446.1">
    <property type="nucleotide sequence ID" value="NZ_BAAAIA010000008.1"/>
</dbReference>
<feature type="chain" id="PRO_5039432353" description="LppX_LprAFG lipoprotein" evidence="2">
    <location>
        <begin position="28"/>
        <end position="273"/>
    </location>
</feature>